<feature type="transmembrane region" description="Helical" evidence="7">
    <location>
        <begin position="255"/>
        <end position="274"/>
    </location>
</feature>
<feature type="chain" id="PRO_5044283030" evidence="8">
    <location>
        <begin position="20"/>
        <end position="279"/>
    </location>
</feature>
<evidence type="ECO:0000313" key="10">
    <source>
        <dbReference type="EMBL" id="SCU89947.1"/>
    </source>
</evidence>
<dbReference type="EMBL" id="LT598458">
    <property type="protein sequence ID" value="SCU89947.1"/>
    <property type="molecule type" value="Genomic_DNA"/>
</dbReference>
<keyword evidence="11" id="KW-1185">Reference proteome</keyword>
<evidence type="ECO:0000256" key="1">
    <source>
        <dbReference type="ARBA" id="ARBA00004477"/>
    </source>
</evidence>
<dbReference type="PANTHER" id="PTHR12640">
    <property type="entry name" value="RIBOPHORIN II"/>
    <property type="match status" value="1"/>
</dbReference>
<feature type="signal peptide" evidence="8">
    <location>
        <begin position="1"/>
        <end position="19"/>
    </location>
</feature>
<dbReference type="InterPro" id="IPR008814">
    <property type="entry name" value="Swp1"/>
</dbReference>
<dbReference type="GO" id="GO:0005198">
    <property type="term" value="F:structural molecule activity"/>
    <property type="evidence" value="ECO:0007669"/>
    <property type="project" value="EnsemblFungi"/>
</dbReference>
<feature type="transmembrane region" description="Helical" evidence="7">
    <location>
        <begin position="222"/>
        <end position="243"/>
    </location>
</feature>
<dbReference type="OrthoDB" id="432292at2759"/>
<dbReference type="Pfam" id="PF25147">
    <property type="entry name" value="Ribophorin_II_C"/>
    <property type="match status" value="1"/>
</dbReference>
<dbReference type="GO" id="GO:0006487">
    <property type="term" value="P:protein N-linked glycosylation"/>
    <property type="evidence" value="ECO:0007669"/>
    <property type="project" value="EnsemblFungi"/>
</dbReference>
<keyword evidence="4" id="KW-0256">Endoplasmic reticulum</keyword>
<feature type="domain" description="Ribophorin II C-terminal" evidence="9">
    <location>
        <begin position="178"/>
        <end position="277"/>
    </location>
</feature>
<keyword evidence="2 7" id="KW-0812">Transmembrane</keyword>
<protein>
    <submittedName>
        <fullName evidence="10">LADA_0F00760g1_1</fullName>
    </submittedName>
</protein>
<evidence type="ECO:0000256" key="2">
    <source>
        <dbReference type="ARBA" id="ARBA00022692"/>
    </source>
</evidence>
<gene>
    <name evidence="10" type="ORF">LADA_0F00760G</name>
</gene>
<reference evidence="10 11" key="1">
    <citation type="submission" date="2016-03" db="EMBL/GenBank/DDBJ databases">
        <authorList>
            <person name="Devillers H."/>
        </authorList>
    </citation>
    <scope>NUCLEOTIDE SEQUENCE [LARGE SCALE GENOMIC DNA]</scope>
    <source>
        <strain evidence="10">CBS 10888</strain>
    </source>
</reference>
<dbReference type="UniPathway" id="UPA00378"/>
<evidence type="ECO:0000256" key="5">
    <source>
        <dbReference type="ARBA" id="ARBA00022989"/>
    </source>
</evidence>
<keyword evidence="5 7" id="KW-1133">Transmembrane helix</keyword>
<evidence type="ECO:0000256" key="3">
    <source>
        <dbReference type="ARBA" id="ARBA00022729"/>
    </source>
</evidence>
<keyword evidence="3 8" id="KW-0732">Signal</keyword>
<dbReference type="Proteomes" id="UP000190274">
    <property type="component" value="Chromosome F"/>
</dbReference>
<evidence type="ECO:0000313" key="11">
    <source>
        <dbReference type="Proteomes" id="UP000190274"/>
    </source>
</evidence>
<evidence type="ECO:0000256" key="7">
    <source>
        <dbReference type="SAM" id="Phobius"/>
    </source>
</evidence>
<evidence type="ECO:0000256" key="6">
    <source>
        <dbReference type="ARBA" id="ARBA00023136"/>
    </source>
</evidence>
<dbReference type="PANTHER" id="PTHR12640:SF0">
    <property type="entry name" value="DOLICHYL-DIPHOSPHOOLIGOSACCHARIDE--PROTEIN GLYCOSYLTRANSFERASE SUBUNIT 2"/>
    <property type="match status" value="1"/>
</dbReference>
<dbReference type="AlphaFoldDB" id="A0A1G4JI30"/>
<organism evidence="10 11">
    <name type="scientific">Lachancea dasiensis</name>
    <dbReference type="NCBI Taxonomy" id="1072105"/>
    <lineage>
        <taxon>Eukaryota</taxon>
        <taxon>Fungi</taxon>
        <taxon>Dikarya</taxon>
        <taxon>Ascomycota</taxon>
        <taxon>Saccharomycotina</taxon>
        <taxon>Saccharomycetes</taxon>
        <taxon>Saccharomycetales</taxon>
        <taxon>Saccharomycetaceae</taxon>
        <taxon>Lachancea</taxon>
    </lineage>
</organism>
<evidence type="ECO:0000256" key="8">
    <source>
        <dbReference type="SAM" id="SignalP"/>
    </source>
</evidence>
<evidence type="ECO:0000259" key="9">
    <source>
        <dbReference type="Pfam" id="PF25147"/>
    </source>
</evidence>
<accession>A0A1G4JI30</accession>
<name>A0A1G4JI30_9SACH</name>
<dbReference type="InterPro" id="IPR056790">
    <property type="entry name" value="Ribophorin_II_C"/>
</dbReference>
<dbReference type="STRING" id="1266660.A0A1G4JI30"/>
<feature type="transmembrane region" description="Helical" evidence="7">
    <location>
        <begin position="188"/>
        <end position="210"/>
    </location>
</feature>
<evidence type="ECO:0000256" key="4">
    <source>
        <dbReference type="ARBA" id="ARBA00022824"/>
    </source>
</evidence>
<dbReference type="GO" id="GO:0008250">
    <property type="term" value="C:oligosaccharyltransferase complex"/>
    <property type="evidence" value="ECO:0007669"/>
    <property type="project" value="EnsemblFungi"/>
</dbReference>
<comment type="subcellular location">
    <subcellularLocation>
        <location evidence="1">Endoplasmic reticulum membrane</location>
        <topology evidence="1">Multi-pass membrane protein</topology>
    </subcellularLocation>
</comment>
<keyword evidence="6 7" id="KW-0472">Membrane</keyword>
<sequence length="279" mass="30800">MLLSKIAFTVLLSATSVLGLNVKQPHLALTSSHKKPLALSPINQDFEKVLQPVIIDRANETIELTFSIDTEEKPQQATLLLGSISRGVETHIEPLIKNVDSESTYKFEIAIEKLPEPLLYLGIKSREPLTASLILASENALAHNIFVELFDLDLIFDTEEKLSWPSRLGAQPEITHIFRSTPKTVSPLIAQFTSVIIAGFFLALLVAWTYLGTFSRVNFTSYGGAIFHLIAFVGCVLGMEYVFTRYYLGASIFDTLGHGFYVSLGGLFFGGKLLKSLSI</sequence>
<proteinExistence type="predicted"/>